<accession>A0A8J6E6N9</accession>
<reference evidence="1" key="1">
    <citation type="thesis" date="2020" institute="ProQuest LLC" country="789 East Eisenhower Parkway, Ann Arbor, MI, USA">
        <title>Comparative Genomics and Chromosome Evolution.</title>
        <authorList>
            <person name="Mudd A.B."/>
        </authorList>
    </citation>
    <scope>NUCLEOTIDE SEQUENCE</scope>
    <source>
        <strain evidence="1">HN-11 Male</strain>
        <tissue evidence="1">Kidney and liver</tissue>
    </source>
</reference>
<organism evidence="1 2">
    <name type="scientific">Eleutherodactylus coqui</name>
    <name type="common">Puerto Rican coqui</name>
    <dbReference type="NCBI Taxonomy" id="57060"/>
    <lineage>
        <taxon>Eukaryota</taxon>
        <taxon>Metazoa</taxon>
        <taxon>Chordata</taxon>
        <taxon>Craniata</taxon>
        <taxon>Vertebrata</taxon>
        <taxon>Euteleostomi</taxon>
        <taxon>Amphibia</taxon>
        <taxon>Batrachia</taxon>
        <taxon>Anura</taxon>
        <taxon>Neobatrachia</taxon>
        <taxon>Hyloidea</taxon>
        <taxon>Eleutherodactylidae</taxon>
        <taxon>Eleutherodactylinae</taxon>
        <taxon>Eleutherodactylus</taxon>
        <taxon>Eleutherodactylus</taxon>
    </lineage>
</organism>
<dbReference type="Proteomes" id="UP000770717">
    <property type="component" value="Unassembled WGS sequence"/>
</dbReference>
<dbReference type="EMBL" id="WNTK01013127">
    <property type="protein sequence ID" value="KAG9462174.1"/>
    <property type="molecule type" value="Genomic_DNA"/>
</dbReference>
<keyword evidence="2" id="KW-1185">Reference proteome</keyword>
<evidence type="ECO:0000313" key="1">
    <source>
        <dbReference type="EMBL" id="KAG9462174.1"/>
    </source>
</evidence>
<name>A0A8J6E6N9_ELECQ</name>
<comment type="caution">
    <text evidence="1">The sequence shown here is derived from an EMBL/GenBank/DDBJ whole genome shotgun (WGS) entry which is preliminary data.</text>
</comment>
<dbReference type="OrthoDB" id="272985at2759"/>
<proteinExistence type="predicted"/>
<dbReference type="AlphaFoldDB" id="A0A8J6E6N9"/>
<evidence type="ECO:0000313" key="2">
    <source>
        <dbReference type="Proteomes" id="UP000770717"/>
    </source>
</evidence>
<sequence length="97" mass="10715">MRVQLQDDTSAERFAKQLLDIGNGKMAIDRSTQCITLPTHFGKMTSTKDELIQKVFPNIVRIYKNRAGAILAATNNDANAINFSIQNGIPGEATTYK</sequence>
<gene>
    <name evidence="1" type="ORF">GDO78_014778</name>
</gene>
<protein>
    <submittedName>
        <fullName evidence="1">Uncharacterized protein</fullName>
    </submittedName>
</protein>